<dbReference type="RefSeq" id="WP_091016891.1">
    <property type="nucleotide sequence ID" value="NZ_CP041745.1"/>
</dbReference>
<proteinExistence type="predicted"/>
<dbReference type="GO" id="GO:0051213">
    <property type="term" value="F:dioxygenase activity"/>
    <property type="evidence" value="ECO:0007669"/>
    <property type="project" value="InterPro"/>
</dbReference>
<dbReference type="OrthoDB" id="6681382at2"/>
<organism evidence="1 2">
    <name type="scientific">Paraburkholderia megapolitana</name>
    <dbReference type="NCBI Taxonomy" id="420953"/>
    <lineage>
        <taxon>Bacteria</taxon>
        <taxon>Pseudomonadati</taxon>
        <taxon>Pseudomonadota</taxon>
        <taxon>Betaproteobacteria</taxon>
        <taxon>Burkholderiales</taxon>
        <taxon>Burkholderiaceae</taxon>
        <taxon>Paraburkholderia</taxon>
    </lineage>
</organism>
<accession>A0A1I3RP80</accession>
<dbReference type="EMBL" id="FOQU01000007">
    <property type="protein sequence ID" value="SFJ48105.1"/>
    <property type="molecule type" value="Genomic_DNA"/>
</dbReference>
<dbReference type="Proteomes" id="UP000199548">
    <property type="component" value="Unassembled WGS sequence"/>
</dbReference>
<name>A0A1I3RP80_9BURK</name>
<dbReference type="Gene3D" id="2.60.120.620">
    <property type="entry name" value="q2cbj1_9rhob like domain"/>
    <property type="match status" value="1"/>
</dbReference>
<keyword evidence="2" id="KW-1185">Reference proteome</keyword>
<dbReference type="InterPro" id="IPR018724">
    <property type="entry name" value="2OG-Fe_dioxygenase"/>
</dbReference>
<gene>
    <name evidence="1" type="ORF">SAMN05192543_107358</name>
</gene>
<evidence type="ECO:0000313" key="1">
    <source>
        <dbReference type="EMBL" id="SFJ48105.1"/>
    </source>
</evidence>
<protein>
    <recommendedName>
        <fullName evidence="3">2OG-Fe dioxygenase</fullName>
    </recommendedName>
</protein>
<dbReference type="STRING" id="420953.SAMN05192543_107358"/>
<evidence type="ECO:0008006" key="3">
    <source>
        <dbReference type="Google" id="ProtNLM"/>
    </source>
</evidence>
<sequence length="259" mass="29203">MEHAYQDESHAQSSDQANRAAREAENLCQFIARKDFCFLPAAKTERLLKAITGTTLESWERFQDSWNRLEPDLHMADGGTYRYRRHATFSALPSGRCAIRESHQPHYQSLDYNHLNGGVARDFAPIASDIAQGDVLTAILSFCCELFGRLAPFYGWHIEVHQFRIDASQATANPTPEGIHRDGVNFVFMMMVSRSNIVNGETKIYDRARQPLSAYTLMAPLDAAIVNDERVMHGVTPIARLDDAQPANRDVLVVTFCKK</sequence>
<dbReference type="AlphaFoldDB" id="A0A1I3RP80"/>
<dbReference type="Pfam" id="PF10014">
    <property type="entry name" value="2OG-Fe_Oxy_2"/>
    <property type="match status" value="1"/>
</dbReference>
<evidence type="ECO:0000313" key="2">
    <source>
        <dbReference type="Proteomes" id="UP000199548"/>
    </source>
</evidence>
<reference evidence="1 2" key="1">
    <citation type="submission" date="2016-10" db="EMBL/GenBank/DDBJ databases">
        <authorList>
            <person name="de Groot N.N."/>
        </authorList>
    </citation>
    <scope>NUCLEOTIDE SEQUENCE [LARGE SCALE GENOMIC DNA]</scope>
    <source>
        <strain evidence="1 2">LMG 23650</strain>
    </source>
</reference>